<keyword evidence="1" id="KW-0812">Transmembrane</keyword>
<dbReference type="STRING" id="478744.SAMN05444359_114126"/>
<accession>A0A1H9IBE6</accession>
<dbReference type="AlphaFoldDB" id="A0A1H9IBE6"/>
<evidence type="ECO:0000313" key="2">
    <source>
        <dbReference type="EMBL" id="SEQ71907.1"/>
    </source>
</evidence>
<organism evidence="2 3">
    <name type="scientific">Neolewinella agarilytica</name>
    <dbReference type="NCBI Taxonomy" id="478744"/>
    <lineage>
        <taxon>Bacteria</taxon>
        <taxon>Pseudomonadati</taxon>
        <taxon>Bacteroidota</taxon>
        <taxon>Saprospiria</taxon>
        <taxon>Saprospirales</taxon>
        <taxon>Lewinellaceae</taxon>
        <taxon>Neolewinella</taxon>
    </lineage>
</organism>
<keyword evidence="1" id="KW-0472">Membrane</keyword>
<dbReference type="Proteomes" id="UP000199021">
    <property type="component" value="Unassembled WGS sequence"/>
</dbReference>
<dbReference type="InParanoid" id="A0A1H9IBE6"/>
<dbReference type="EMBL" id="FOFB01000014">
    <property type="protein sequence ID" value="SEQ71907.1"/>
    <property type="molecule type" value="Genomic_DNA"/>
</dbReference>
<evidence type="ECO:0000313" key="3">
    <source>
        <dbReference type="Proteomes" id="UP000199021"/>
    </source>
</evidence>
<proteinExistence type="predicted"/>
<sequence length="67" mass="7782">MNEKTHYPKWLTVFIVCAVIYVLFIVTLTLMDKIDTGSPWVILSYIVSGATNVLIYYYHRQAQKQIA</sequence>
<feature type="transmembrane region" description="Helical" evidence="1">
    <location>
        <begin position="37"/>
        <end position="58"/>
    </location>
</feature>
<gene>
    <name evidence="2" type="ORF">SAMN05444359_114126</name>
</gene>
<feature type="transmembrane region" description="Helical" evidence="1">
    <location>
        <begin position="12"/>
        <end position="31"/>
    </location>
</feature>
<protein>
    <submittedName>
        <fullName evidence="2">Uncharacterized protein</fullName>
    </submittedName>
</protein>
<name>A0A1H9IBE6_9BACT</name>
<keyword evidence="1" id="KW-1133">Transmembrane helix</keyword>
<reference evidence="3" key="1">
    <citation type="submission" date="2016-10" db="EMBL/GenBank/DDBJ databases">
        <authorList>
            <person name="Varghese N."/>
            <person name="Submissions S."/>
        </authorList>
    </citation>
    <scope>NUCLEOTIDE SEQUENCE [LARGE SCALE GENOMIC DNA]</scope>
    <source>
        <strain evidence="3">DSM 24740</strain>
    </source>
</reference>
<evidence type="ECO:0000256" key="1">
    <source>
        <dbReference type="SAM" id="Phobius"/>
    </source>
</evidence>
<keyword evidence="3" id="KW-1185">Reference proteome</keyword>